<reference evidence="2" key="2">
    <citation type="submission" date="2012-06" db="EMBL/GenBank/DDBJ databases">
        <authorList>
            <person name="Yu Y."/>
            <person name="Currie J."/>
            <person name="Lomeli R."/>
            <person name="Angelova A."/>
            <person name="Collura K."/>
            <person name="Wissotski M."/>
            <person name="Campos D."/>
            <person name="Kudrna D."/>
            <person name="Golser W."/>
            <person name="Ashely E."/>
            <person name="Descour A."/>
            <person name="Fernandes J."/>
            <person name="Soderlund C."/>
            <person name="Walbot V."/>
        </authorList>
    </citation>
    <scope>NUCLEOTIDE SEQUENCE</scope>
    <source>
        <strain evidence="2">B73</strain>
    </source>
</reference>
<evidence type="ECO:0000256" key="1">
    <source>
        <dbReference type="SAM" id="MobiDB-lite"/>
    </source>
</evidence>
<feature type="region of interest" description="Disordered" evidence="1">
    <location>
        <begin position="138"/>
        <end position="160"/>
    </location>
</feature>
<name>B8A0Y4_MAIZE</name>
<dbReference type="AlphaFoldDB" id="B8A0Y4"/>
<evidence type="ECO:0000313" key="2">
    <source>
        <dbReference type="EMBL" id="ACL53833.1"/>
    </source>
</evidence>
<organism evidence="2">
    <name type="scientific">Zea mays</name>
    <name type="common">Maize</name>
    <dbReference type="NCBI Taxonomy" id="4577"/>
    <lineage>
        <taxon>Eukaryota</taxon>
        <taxon>Viridiplantae</taxon>
        <taxon>Streptophyta</taxon>
        <taxon>Embryophyta</taxon>
        <taxon>Tracheophyta</taxon>
        <taxon>Spermatophyta</taxon>
        <taxon>Magnoliopsida</taxon>
        <taxon>Liliopsida</taxon>
        <taxon>Poales</taxon>
        <taxon>Poaceae</taxon>
        <taxon>PACMAD clade</taxon>
        <taxon>Panicoideae</taxon>
        <taxon>Andropogonodae</taxon>
        <taxon>Andropogoneae</taxon>
        <taxon>Tripsacinae</taxon>
        <taxon>Zea</taxon>
    </lineage>
</organism>
<protein>
    <submittedName>
        <fullName evidence="2">Uncharacterized protein</fullName>
    </submittedName>
</protein>
<reference evidence="2" key="1">
    <citation type="journal article" date="2009" name="PLoS Genet.">
        <title>Sequencing, mapping, and analysis of 27,455 maize full-length cDNAs.</title>
        <authorList>
            <person name="Soderlund C."/>
            <person name="Descour A."/>
            <person name="Kudrna D."/>
            <person name="Bomhoff M."/>
            <person name="Boyd L."/>
            <person name="Currie J."/>
            <person name="Angelova A."/>
            <person name="Collura K."/>
            <person name="Wissotski M."/>
            <person name="Ashley E."/>
            <person name="Morrow D."/>
            <person name="Fernandes J."/>
            <person name="Walbot V."/>
            <person name="Yu Y."/>
        </authorList>
    </citation>
    <scope>NUCLEOTIDE SEQUENCE</scope>
    <source>
        <strain evidence="2">B73</strain>
    </source>
</reference>
<dbReference type="EMBL" id="BT055226">
    <property type="protein sequence ID" value="ACL53833.1"/>
    <property type="molecule type" value="mRNA"/>
</dbReference>
<proteinExistence type="evidence at transcript level"/>
<accession>B8A0Y4</accession>
<sequence length="160" mass="17863">MLRRLARNPLPAIDLLQPLERLCYAESSTSNNASRASEWQSRLQPAGNKIHPPLAVLARSQAPETEPLALHRTATESSKADCGVRTGMATARACTARTYPEHEVVPDRLAGQAGVVGGEHGWEVAAAGLHLRRRHRRCHAEHDEQRRGHRRRRTRHVTRS</sequence>
<feature type="compositionally biased region" description="Basic residues" evidence="1">
    <location>
        <begin position="147"/>
        <end position="160"/>
    </location>
</feature>